<dbReference type="InterPro" id="IPR031348">
    <property type="entry name" value="PigL_N"/>
</dbReference>
<dbReference type="EMBL" id="MU003698">
    <property type="protein sequence ID" value="KAF2811317.1"/>
    <property type="molecule type" value="Genomic_DNA"/>
</dbReference>
<evidence type="ECO:0000313" key="4">
    <source>
        <dbReference type="RefSeq" id="XP_033578281.1"/>
    </source>
</evidence>
<evidence type="ECO:0000313" key="3">
    <source>
        <dbReference type="Proteomes" id="UP000504636"/>
    </source>
</evidence>
<reference evidence="4" key="2">
    <citation type="submission" date="2020-04" db="EMBL/GenBank/DDBJ databases">
        <authorList>
            <consortium name="NCBI Genome Project"/>
        </authorList>
    </citation>
    <scope>NUCLEOTIDE SEQUENCE</scope>
    <source>
        <strain evidence="4">CBS 304.34</strain>
    </source>
</reference>
<accession>A0A6A6YTT4</accession>
<dbReference type="RefSeq" id="XP_033578281.1">
    <property type="nucleotide sequence ID" value="XM_033713916.1"/>
</dbReference>
<keyword evidence="3" id="KW-1185">Reference proteome</keyword>
<organism evidence="2">
    <name type="scientific">Mytilinidion resinicola</name>
    <dbReference type="NCBI Taxonomy" id="574789"/>
    <lineage>
        <taxon>Eukaryota</taxon>
        <taxon>Fungi</taxon>
        <taxon>Dikarya</taxon>
        <taxon>Ascomycota</taxon>
        <taxon>Pezizomycotina</taxon>
        <taxon>Dothideomycetes</taxon>
        <taxon>Pleosporomycetidae</taxon>
        <taxon>Mytilinidiales</taxon>
        <taxon>Mytilinidiaceae</taxon>
        <taxon>Mytilinidion</taxon>
    </lineage>
</organism>
<name>A0A6A6YTT4_9PEZI</name>
<evidence type="ECO:0000259" key="1">
    <source>
        <dbReference type="Pfam" id="PF17111"/>
    </source>
</evidence>
<sequence length="180" mass="19621">MDPLTIIASVISLGQAVDRIVILSSTIKPYLVAPEEVRDLVDEVLDLRQVLARLESSTAIFPATELPILLQLLGSCNRLLGQIKELIQTKCLKPVVGGVGGVGEMKVRRASWVRKKAEVVRLLQKLRDAKALLSLQLVASSLSLQRQIAVTVPQIGECAKIFESDRAGIQSALHRIVVEV</sequence>
<protein>
    <recommendedName>
        <fullName evidence="1">Azaphilone pigments biosynthesis cluster protein L N-terminal domain-containing protein</fullName>
    </recommendedName>
</protein>
<reference evidence="2 4" key="1">
    <citation type="journal article" date="2020" name="Stud. Mycol.">
        <title>101 Dothideomycetes genomes: a test case for predicting lifestyles and emergence of pathogens.</title>
        <authorList>
            <person name="Haridas S."/>
            <person name="Albert R."/>
            <person name="Binder M."/>
            <person name="Bloem J."/>
            <person name="Labutti K."/>
            <person name="Salamov A."/>
            <person name="Andreopoulos B."/>
            <person name="Baker S."/>
            <person name="Barry K."/>
            <person name="Bills G."/>
            <person name="Bluhm B."/>
            <person name="Cannon C."/>
            <person name="Castanera R."/>
            <person name="Culley D."/>
            <person name="Daum C."/>
            <person name="Ezra D."/>
            <person name="Gonzalez J."/>
            <person name="Henrissat B."/>
            <person name="Kuo A."/>
            <person name="Liang C."/>
            <person name="Lipzen A."/>
            <person name="Lutzoni F."/>
            <person name="Magnuson J."/>
            <person name="Mondo S."/>
            <person name="Nolan M."/>
            <person name="Ohm R."/>
            <person name="Pangilinan J."/>
            <person name="Park H.-J."/>
            <person name="Ramirez L."/>
            <person name="Alfaro M."/>
            <person name="Sun H."/>
            <person name="Tritt A."/>
            <person name="Yoshinaga Y."/>
            <person name="Zwiers L.-H."/>
            <person name="Turgeon B."/>
            <person name="Goodwin S."/>
            <person name="Spatafora J."/>
            <person name="Crous P."/>
            <person name="Grigoriev I."/>
        </authorList>
    </citation>
    <scope>NUCLEOTIDE SEQUENCE</scope>
    <source>
        <strain evidence="2 4">CBS 304.34</strain>
    </source>
</reference>
<dbReference type="Proteomes" id="UP000504636">
    <property type="component" value="Unplaced"/>
</dbReference>
<gene>
    <name evidence="2 4" type="ORF">BDZ99DRAFT_273748</name>
</gene>
<dbReference type="GeneID" id="54454809"/>
<dbReference type="OrthoDB" id="3553042at2759"/>
<dbReference type="AlphaFoldDB" id="A0A6A6YTT4"/>
<feature type="domain" description="Azaphilone pigments biosynthesis cluster protein L N-terminal" evidence="1">
    <location>
        <begin position="1"/>
        <end position="89"/>
    </location>
</feature>
<dbReference type="Pfam" id="PF17111">
    <property type="entry name" value="PigL_N"/>
    <property type="match status" value="1"/>
</dbReference>
<evidence type="ECO:0000313" key="2">
    <source>
        <dbReference type="EMBL" id="KAF2811317.1"/>
    </source>
</evidence>
<reference evidence="4" key="3">
    <citation type="submission" date="2025-04" db="UniProtKB">
        <authorList>
            <consortium name="RefSeq"/>
        </authorList>
    </citation>
    <scope>IDENTIFICATION</scope>
    <source>
        <strain evidence="4">CBS 304.34</strain>
    </source>
</reference>
<proteinExistence type="predicted"/>